<keyword evidence="4 6" id="KW-1133">Transmembrane helix</keyword>
<organism evidence="8 9">
    <name type="scientific">Fictibacillus halophilus</name>
    <dbReference type="NCBI Taxonomy" id="1610490"/>
    <lineage>
        <taxon>Bacteria</taxon>
        <taxon>Bacillati</taxon>
        <taxon>Bacillota</taxon>
        <taxon>Bacilli</taxon>
        <taxon>Bacillales</taxon>
        <taxon>Fictibacillaceae</taxon>
        <taxon>Fictibacillus</taxon>
    </lineage>
</organism>
<dbReference type="EMBL" id="JBEPMP010000004">
    <property type="protein sequence ID" value="MET3730259.1"/>
    <property type="molecule type" value="Genomic_DNA"/>
</dbReference>
<dbReference type="Pfam" id="PF00482">
    <property type="entry name" value="T2SSF"/>
    <property type="match status" value="1"/>
</dbReference>
<feature type="transmembrane region" description="Helical" evidence="6">
    <location>
        <begin position="6"/>
        <end position="24"/>
    </location>
</feature>
<comment type="subcellular location">
    <subcellularLocation>
        <location evidence="1">Cell membrane</location>
        <topology evidence="1">Multi-pass membrane protein</topology>
    </subcellularLocation>
</comment>
<evidence type="ECO:0000313" key="8">
    <source>
        <dbReference type="EMBL" id="MET3730259.1"/>
    </source>
</evidence>
<keyword evidence="5 6" id="KW-0472">Membrane</keyword>
<keyword evidence="2" id="KW-1003">Cell membrane</keyword>
<evidence type="ECO:0000256" key="4">
    <source>
        <dbReference type="ARBA" id="ARBA00022989"/>
    </source>
</evidence>
<proteinExistence type="predicted"/>
<feature type="transmembrane region" description="Helical" evidence="6">
    <location>
        <begin position="131"/>
        <end position="148"/>
    </location>
</feature>
<dbReference type="InterPro" id="IPR018076">
    <property type="entry name" value="T2SS_GspF_dom"/>
</dbReference>
<gene>
    <name evidence="8" type="ORF">ABID52_003900</name>
</gene>
<keyword evidence="3 6" id="KW-0812">Transmembrane</keyword>
<sequence>MDTSIILLVLLFWFFFGMALRNWFVFSQEKKKLITHIQDVTEISRNVFKKKEKTSTKILTKIFKYGDDFSALGQRINFFSEKHEVELWLRKAGYPYELTVERFQGIKIFLTIIGFFVGFIGIFTGLPLSQFGVTLLPLLGYFGTIMALKNKAKKRQEELRYDLPDFLDTVSVSLRAGVSLDQTLREVVKYFSGPLHEEFSRFNQEISLGVPREEAYRDLLKRNDNPEFQSLIKSLIQGVKLGVPIATTFKIQAEDMRVIRKELAKEKAAKASPKVTLITTFVVAPTAIIMIAGLMILNMLFSDGGIASLFR</sequence>
<dbReference type="RefSeq" id="WP_198769377.1">
    <property type="nucleotide sequence ID" value="NZ_JAEACF010000004.1"/>
</dbReference>
<evidence type="ECO:0000256" key="5">
    <source>
        <dbReference type="ARBA" id="ARBA00023136"/>
    </source>
</evidence>
<evidence type="ECO:0000256" key="1">
    <source>
        <dbReference type="ARBA" id="ARBA00004651"/>
    </source>
</evidence>
<dbReference type="PANTHER" id="PTHR35007:SF2">
    <property type="entry name" value="PILUS ASSEMBLE PROTEIN"/>
    <property type="match status" value="1"/>
</dbReference>
<feature type="transmembrane region" description="Helical" evidence="6">
    <location>
        <begin position="108"/>
        <end position="125"/>
    </location>
</feature>
<evidence type="ECO:0000256" key="2">
    <source>
        <dbReference type="ARBA" id="ARBA00022475"/>
    </source>
</evidence>
<name>A0ABV2LNV9_9BACL</name>
<protein>
    <submittedName>
        <fullName evidence="8">Tight adherence protein C</fullName>
    </submittedName>
</protein>
<evidence type="ECO:0000313" key="9">
    <source>
        <dbReference type="Proteomes" id="UP001549097"/>
    </source>
</evidence>
<feature type="transmembrane region" description="Helical" evidence="6">
    <location>
        <begin position="275"/>
        <end position="301"/>
    </location>
</feature>
<evidence type="ECO:0000259" key="7">
    <source>
        <dbReference type="Pfam" id="PF00482"/>
    </source>
</evidence>
<comment type="caution">
    <text evidence="8">The sequence shown here is derived from an EMBL/GenBank/DDBJ whole genome shotgun (WGS) entry which is preliminary data.</text>
</comment>
<dbReference type="PANTHER" id="PTHR35007">
    <property type="entry name" value="INTEGRAL MEMBRANE PROTEIN-RELATED"/>
    <property type="match status" value="1"/>
</dbReference>
<evidence type="ECO:0000256" key="6">
    <source>
        <dbReference type="SAM" id="Phobius"/>
    </source>
</evidence>
<evidence type="ECO:0000256" key="3">
    <source>
        <dbReference type="ARBA" id="ARBA00022692"/>
    </source>
</evidence>
<feature type="domain" description="Type II secretion system protein GspF" evidence="7">
    <location>
        <begin position="166"/>
        <end position="291"/>
    </location>
</feature>
<keyword evidence="9" id="KW-1185">Reference proteome</keyword>
<dbReference type="Proteomes" id="UP001549097">
    <property type="component" value="Unassembled WGS sequence"/>
</dbReference>
<accession>A0ABV2LNV9</accession>
<reference evidence="8 9" key="1">
    <citation type="submission" date="2024-06" db="EMBL/GenBank/DDBJ databases">
        <title>Genomic Encyclopedia of Type Strains, Phase IV (KMG-IV): sequencing the most valuable type-strain genomes for metagenomic binning, comparative biology and taxonomic classification.</title>
        <authorList>
            <person name="Goeker M."/>
        </authorList>
    </citation>
    <scope>NUCLEOTIDE SEQUENCE [LARGE SCALE GENOMIC DNA]</scope>
    <source>
        <strain evidence="8 9">DSM 100124</strain>
    </source>
</reference>